<dbReference type="EMBL" id="CP102487">
    <property type="protein sequence ID" value="UUX57825.1"/>
    <property type="molecule type" value="Genomic_DNA"/>
</dbReference>
<dbReference type="GO" id="GO:0004852">
    <property type="term" value="F:uroporphyrinogen-III synthase activity"/>
    <property type="evidence" value="ECO:0007669"/>
    <property type="project" value="UniProtKB-UniRule"/>
</dbReference>
<dbReference type="GO" id="GO:0006782">
    <property type="term" value="P:protoporphyrinogen IX biosynthetic process"/>
    <property type="evidence" value="ECO:0007669"/>
    <property type="project" value="UniProtKB-UniRule"/>
</dbReference>
<reference evidence="11" key="1">
    <citation type="journal article" date="2022" name="Pest Manag. Sci.">
        <title>Glutamicibacter halophytocola-mediated host fitness of potato tuber moth on Solanaceae crops.</title>
        <authorList>
            <person name="Wang W."/>
            <person name="Xiao G."/>
            <person name="Du G."/>
            <person name="Chang L."/>
            <person name="Yang Y."/>
            <person name="Ye J."/>
            <person name="Chen B."/>
        </authorList>
    </citation>
    <scope>NUCLEOTIDE SEQUENCE</scope>
    <source>
        <strain evidence="11">S2</strain>
    </source>
</reference>
<evidence type="ECO:0000256" key="4">
    <source>
        <dbReference type="ARBA" id="ARBA00023239"/>
    </source>
</evidence>
<dbReference type="InterPro" id="IPR003754">
    <property type="entry name" value="4pyrrol_synth_uPrphyn_synth"/>
</dbReference>
<dbReference type="AlphaFoldDB" id="A0AA94XQ69"/>
<sequence length="272" mass="28542">MAYHALILRNPARAEATVHEFGKLGITSWCAQLIETIWPRDREALDRMASRLAGGQYSWLVLTSVSTVQVLGQLLAGRPLPPQLRIASVGEKTSQAIAATLGRRADVQPQLQSAAGMLQQWHPEPGARICYPHGDLASSALADGLAGQPVTVDEVIAYQNVNAPASGTVLDGSTAKGALNILPPGAIGEKLVEMDLVVFSAPSVARRYTQLAGDRLPPRVHTIAIGAPTAKAMAEAGLPVHAIAAEPTPQGLARAAKDLLQLDGIAAAEETK</sequence>
<keyword evidence="5 9" id="KW-0627">Porphyrin biosynthesis</keyword>
<evidence type="ECO:0000256" key="2">
    <source>
        <dbReference type="ARBA" id="ARBA00008133"/>
    </source>
</evidence>
<organism evidence="11 12">
    <name type="scientific">Glutamicibacter halophytocola</name>
    <dbReference type="NCBI Taxonomy" id="1933880"/>
    <lineage>
        <taxon>Bacteria</taxon>
        <taxon>Bacillati</taxon>
        <taxon>Actinomycetota</taxon>
        <taxon>Actinomycetes</taxon>
        <taxon>Micrococcales</taxon>
        <taxon>Micrococcaceae</taxon>
        <taxon>Glutamicibacter</taxon>
    </lineage>
</organism>
<evidence type="ECO:0000256" key="9">
    <source>
        <dbReference type="RuleBase" id="RU366031"/>
    </source>
</evidence>
<feature type="domain" description="Tetrapyrrole biosynthesis uroporphyrinogen III synthase" evidence="10">
    <location>
        <begin position="17"/>
        <end position="253"/>
    </location>
</feature>
<dbReference type="InterPro" id="IPR036108">
    <property type="entry name" value="4pyrrol_syn_uPrphyn_synt_sf"/>
</dbReference>
<evidence type="ECO:0000259" key="10">
    <source>
        <dbReference type="Pfam" id="PF02602"/>
    </source>
</evidence>
<dbReference type="Pfam" id="PF02602">
    <property type="entry name" value="HEM4"/>
    <property type="match status" value="1"/>
</dbReference>
<evidence type="ECO:0000313" key="11">
    <source>
        <dbReference type="EMBL" id="UUX57825.1"/>
    </source>
</evidence>
<accession>A0AA94XQ69</accession>
<keyword evidence="4 9" id="KW-0456">Lyase</keyword>
<evidence type="ECO:0000313" key="12">
    <source>
        <dbReference type="Proteomes" id="UP001060018"/>
    </source>
</evidence>
<protein>
    <recommendedName>
        <fullName evidence="7 9">Uroporphyrinogen-III synthase</fullName>
        <ecNumber evidence="3 9">4.2.1.75</ecNumber>
    </recommendedName>
</protein>
<comment type="catalytic activity">
    <reaction evidence="8 9">
        <text>hydroxymethylbilane = uroporphyrinogen III + H2O</text>
        <dbReference type="Rhea" id="RHEA:18965"/>
        <dbReference type="ChEBI" id="CHEBI:15377"/>
        <dbReference type="ChEBI" id="CHEBI:57308"/>
        <dbReference type="ChEBI" id="CHEBI:57845"/>
        <dbReference type="EC" id="4.2.1.75"/>
    </reaction>
</comment>
<evidence type="ECO:0000256" key="6">
    <source>
        <dbReference type="ARBA" id="ARBA00037589"/>
    </source>
</evidence>
<proteinExistence type="inferred from homology"/>
<comment type="similarity">
    <text evidence="2 9">Belongs to the uroporphyrinogen-III synthase family.</text>
</comment>
<evidence type="ECO:0000256" key="5">
    <source>
        <dbReference type="ARBA" id="ARBA00023244"/>
    </source>
</evidence>
<name>A0AA94XQ69_9MICC</name>
<dbReference type="SUPFAM" id="SSF69618">
    <property type="entry name" value="HemD-like"/>
    <property type="match status" value="1"/>
</dbReference>
<dbReference type="Gene3D" id="3.40.50.10090">
    <property type="match status" value="2"/>
</dbReference>
<dbReference type="EC" id="4.2.1.75" evidence="3 9"/>
<evidence type="ECO:0000256" key="1">
    <source>
        <dbReference type="ARBA" id="ARBA00004772"/>
    </source>
</evidence>
<dbReference type="RefSeq" id="WP_257745303.1">
    <property type="nucleotide sequence ID" value="NZ_CP102487.1"/>
</dbReference>
<dbReference type="CDD" id="cd06578">
    <property type="entry name" value="HemD"/>
    <property type="match status" value="1"/>
</dbReference>
<gene>
    <name evidence="11" type="ORF">NUH22_10920</name>
</gene>
<dbReference type="PANTHER" id="PTHR38042">
    <property type="entry name" value="UROPORPHYRINOGEN-III SYNTHASE, CHLOROPLASTIC"/>
    <property type="match status" value="1"/>
</dbReference>
<dbReference type="Proteomes" id="UP001060018">
    <property type="component" value="Chromosome"/>
</dbReference>
<evidence type="ECO:0000256" key="3">
    <source>
        <dbReference type="ARBA" id="ARBA00013109"/>
    </source>
</evidence>
<dbReference type="InterPro" id="IPR039793">
    <property type="entry name" value="UROS/Hem4"/>
</dbReference>
<evidence type="ECO:0000256" key="7">
    <source>
        <dbReference type="ARBA" id="ARBA00040167"/>
    </source>
</evidence>
<comment type="function">
    <text evidence="6 9">Catalyzes cyclization of the linear tetrapyrrole, hydroxymethylbilane, to the macrocyclic uroporphyrinogen III.</text>
</comment>
<evidence type="ECO:0000256" key="8">
    <source>
        <dbReference type="ARBA" id="ARBA00048617"/>
    </source>
</evidence>
<comment type="pathway">
    <text evidence="1 9">Porphyrin-containing compound metabolism; protoporphyrin-IX biosynthesis; coproporphyrinogen-III from 5-aminolevulinate: step 3/4.</text>
</comment>
<dbReference type="GO" id="GO:0006780">
    <property type="term" value="P:uroporphyrinogen III biosynthetic process"/>
    <property type="evidence" value="ECO:0007669"/>
    <property type="project" value="UniProtKB-UniRule"/>
</dbReference>
<dbReference type="PANTHER" id="PTHR38042:SF1">
    <property type="entry name" value="UROPORPHYRINOGEN-III SYNTHASE, CHLOROPLASTIC"/>
    <property type="match status" value="1"/>
</dbReference>